<feature type="transmembrane region" description="Helical" evidence="5">
    <location>
        <begin position="107"/>
        <end position="130"/>
    </location>
</feature>
<reference evidence="7 8" key="1">
    <citation type="journal article" date="2021" name="Arch. Microbiol.">
        <title>Harenicola maris gen. nov., sp. nov. isolated from the Sea of Japan shallow sediments.</title>
        <authorList>
            <person name="Romanenko L.A."/>
            <person name="Kurilenko V.V."/>
            <person name="Chernysheva N.Y."/>
            <person name="Tekutyeva L.A."/>
            <person name="Velansky P.V."/>
            <person name="Svetashev V.I."/>
            <person name="Isaeva M.P."/>
        </authorList>
    </citation>
    <scope>NUCLEOTIDE SEQUENCE [LARGE SCALE GENOMIC DNA]</scope>
    <source>
        <strain evidence="7 8">KMM 3653</strain>
    </source>
</reference>
<keyword evidence="3 5" id="KW-1133">Transmembrane helix</keyword>
<organism evidence="7 8">
    <name type="scientific">Harenicola maris</name>
    <dbReference type="NCBI Taxonomy" id="2841044"/>
    <lineage>
        <taxon>Bacteria</taxon>
        <taxon>Pseudomonadati</taxon>
        <taxon>Pseudomonadota</taxon>
        <taxon>Alphaproteobacteria</taxon>
        <taxon>Rhodobacterales</taxon>
        <taxon>Paracoccaceae</taxon>
        <taxon>Harenicola</taxon>
    </lineage>
</organism>
<feature type="domain" description="Yip1" evidence="6">
    <location>
        <begin position="9"/>
        <end position="154"/>
    </location>
</feature>
<dbReference type="EMBL" id="JADQAZ010000001">
    <property type="protein sequence ID" value="MBT0956716.1"/>
    <property type="molecule type" value="Genomic_DNA"/>
</dbReference>
<name>A0AAP2CNH6_9RHOB</name>
<keyword evidence="8" id="KW-1185">Reference proteome</keyword>
<keyword evidence="2 5" id="KW-0812">Transmembrane</keyword>
<dbReference type="InterPro" id="IPR006977">
    <property type="entry name" value="Yip1_dom"/>
</dbReference>
<dbReference type="RefSeq" id="WP_327792912.1">
    <property type="nucleotide sequence ID" value="NZ_JADQAZ010000001.1"/>
</dbReference>
<dbReference type="GO" id="GO:0016020">
    <property type="term" value="C:membrane"/>
    <property type="evidence" value="ECO:0007669"/>
    <property type="project" value="UniProtKB-SubCell"/>
</dbReference>
<evidence type="ECO:0000313" key="7">
    <source>
        <dbReference type="EMBL" id="MBT0956716.1"/>
    </source>
</evidence>
<feature type="transmembrane region" description="Helical" evidence="5">
    <location>
        <begin position="31"/>
        <end position="50"/>
    </location>
</feature>
<comment type="subcellular location">
    <subcellularLocation>
        <location evidence="1">Membrane</location>
        <topology evidence="1">Multi-pass membrane protein</topology>
    </subcellularLocation>
</comment>
<dbReference type="AlphaFoldDB" id="A0AAP2CNH6"/>
<accession>A0AAP2CNH6</accession>
<evidence type="ECO:0000256" key="1">
    <source>
        <dbReference type="ARBA" id="ARBA00004141"/>
    </source>
</evidence>
<keyword evidence="4 5" id="KW-0472">Membrane</keyword>
<dbReference type="Proteomes" id="UP001315686">
    <property type="component" value="Unassembled WGS sequence"/>
</dbReference>
<evidence type="ECO:0000313" key="8">
    <source>
        <dbReference type="Proteomes" id="UP001315686"/>
    </source>
</evidence>
<evidence type="ECO:0000256" key="3">
    <source>
        <dbReference type="ARBA" id="ARBA00022989"/>
    </source>
</evidence>
<evidence type="ECO:0000259" key="6">
    <source>
        <dbReference type="Pfam" id="PF04893"/>
    </source>
</evidence>
<evidence type="ECO:0000256" key="2">
    <source>
        <dbReference type="ARBA" id="ARBA00022692"/>
    </source>
</evidence>
<feature type="transmembrane region" description="Helical" evidence="5">
    <location>
        <begin position="136"/>
        <end position="155"/>
    </location>
</feature>
<comment type="caution">
    <text evidence="7">The sequence shown here is derived from an EMBL/GenBank/DDBJ whole genome shotgun (WGS) entry which is preliminary data.</text>
</comment>
<dbReference type="Pfam" id="PF04893">
    <property type="entry name" value="Yip1"/>
    <property type="match status" value="1"/>
</dbReference>
<protein>
    <submittedName>
        <fullName evidence="7">YIP1 family protein</fullName>
    </submittedName>
</protein>
<sequence>MAITTNILRSFRHPRRVMRAILSEGRREDRAIAYLMAACFIVFVGQWPLAARQAHLDPSVPLEARLGAALLAWMFIMPLVLYALGALSHLVMRLIRGSGSFYGARMALFWTLLVVSPLLLLQGMVAGFVGPGVELNLVYILVTVVFFYHWTACLAEAEFGGEAAE</sequence>
<evidence type="ECO:0000256" key="5">
    <source>
        <dbReference type="SAM" id="Phobius"/>
    </source>
</evidence>
<evidence type="ECO:0000256" key="4">
    <source>
        <dbReference type="ARBA" id="ARBA00023136"/>
    </source>
</evidence>
<gene>
    <name evidence="7" type="ORF">IV417_04915</name>
</gene>
<feature type="transmembrane region" description="Helical" evidence="5">
    <location>
        <begin position="70"/>
        <end position="95"/>
    </location>
</feature>
<proteinExistence type="predicted"/>